<dbReference type="Pfam" id="PF00395">
    <property type="entry name" value="SLH"/>
    <property type="match status" value="1"/>
</dbReference>
<evidence type="ECO:0000313" key="2">
    <source>
        <dbReference type="EMBL" id="TFE82786.1"/>
    </source>
</evidence>
<protein>
    <recommendedName>
        <fullName evidence="1">SLH domain-containing protein</fullName>
    </recommendedName>
</protein>
<dbReference type="OrthoDB" id="5845122at2"/>
<gene>
    <name evidence="2" type="ORF">B5M42_24480</name>
</gene>
<dbReference type="InterPro" id="IPR001119">
    <property type="entry name" value="SLH_dom"/>
</dbReference>
<dbReference type="PROSITE" id="PS51272">
    <property type="entry name" value="SLH"/>
    <property type="match status" value="1"/>
</dbReference>
<accession>A0A4Y8PPN1</accession>
<dbReference type="Proteomes" id="UP000298246">
    <property type="component" value="Unassembled WGS sequence"/>
</dbReference>
<dbReference type="AlphaFoldDB" id="A0A4Y8PPN1"/>
<name>A0A4Y8PPN1_9BACL</name>
<evidence type="ECO:0000313" key="3">
    <source>
        <dbReference type="Proteomes" id="UP000298246"/>
    </source>
</evidence>
<keyword evidence="3" id="KW-1185">Reference proteome</keyword>
<feature type="domain" description="SLH" evidence="1">
    <location>
        <begin position="79"/>
        <end position="142"/>
    </location>
</feature>
<sequence length="449" mass="49320">MWDLVFSPSVWLCSPGILLRNCLDSCMNLFNWKKNDKFMNILHVGRESMMKMKKKFVLAGLLAMCSLGSIIPASTQADDNPTPFADMRDHWAKQAVAKAIEKKYVDGYDDGSFRPENYVTGAEFLKMVVTATKLPVSGNTTGADWYVPYVKAAVDKGYLREDAINTDIVLTKPINRLQMAKIAVRATDPTLQQREVNLNDQGAMFTATSKGLVQGLANGELAPAGSTTRAQSVTIIERILSVNSGEKLETDKLAISNAELAFKKTNLFSMIPVFGGVQGESTTWSPDKLVLETADGKFKGQIDQVVVIDMANPNDPNRGLLGDISGLHWFAPGRKGEMPLIKDYPDSYVILIQSHVDYVKDTQAYADNIGIGFSIYGFESPDRVALANGTLNTLAKIFKTRRGDVDAYIMPKSGYSVPKNDISIKLNAPARPPVNDSTRTIVSIYVPEN</sequence>
<reference evidence="2 3" key="1">
    <citation type="submission" date="2017-03" db="EMBL/GenBank/DDBJ databases">
        <title>Isolation of Levoglucosan Utilizing Bacteria.</title>
        <authorList>
            <person name="Arya A.S."/>
        </authorList>
    </citation>
    <scope>NUCLEOTIDE SEQUENCE [LARGE SCALE GENOMIC DNA]</scope>
    <source>
        <strain evidence="2 3">MEC069</strain>
    </source>
</reference>
<evidence type="ECO:0000259" key="1">
    <source>
        <dbReference type="PROSITE" id="PS51272"/>
    </source>
</evidence>
<organism evidence="2 3">
    <name type="scientific">Paenibacillus athensensis</name>
    <dbReference type="NCBI Taxonomy" id="1967502"/>
    <lineage>
        <taxon>Bacteria</taxon>
        <taxon>Bacillati</taxon>
        <taxon>Bacillota</taxon>
        <taxon>Bacilli</taxon>
        <taxon>Bacillales</taxon>
        <taxon>Paenibacillaceae</taxon>
        <taxon>Paenibacillus</taxon>
    </lineage>
</organism>
<proteinExistence type="predicted"/>
<comment type="caution">
    <text evidence="2">The sequence shown here is derived from an EMBL/GenBank/DDBJ whole genome shotgun (WGS) entry which is preliminary data.</text>
</comment>
<dbReference type="EMBL" id="MYFO01000068">
    <property type="protein sequence ID" value="TFE82786.1"/>
    <property type="molecule type" value="Genomic_DNA"/>
</dbReference>